<dbReference type="RefSeq" id="WP_337016493.1">
    <property type="nucleotide sequence ID" value="NZ_JBGFFX010000017.1"/>
</dbReference>
<keyword evidence="2" id="KW-1185">Reference proteome</keyword>
<organism evidence="1 2">
    <name type="scientific">Erwinia aeris</name>
    <dbReference type="NCBI Taxonomy" id="3239803"/>
    <lineage>
        <taxon>Bacteria</taxon>
        <taxon>Pseudomonadati</taxon>
        <taxon>Pseudomonadota</taxon>
        <taxon>Gammaproteobacteria</taxon>
        <taxon>Enterobacterales</taxon>
        <taxon>Erwiniaceae</taxon>
        <taxon>Erwinia</taxon>
    </lineage>
</organism>
<gene>
    <name evidence="1" type="ORF">AB6T85_21635</name>
</gene>
<accession>A0ABV4EDM2</accession>
<comment type="caution">
    <text evidence="1">The sequence shown here is derived from an EMBL/GenBank/DDBJ whole genome shotgun (WGS) entry which is preliminary data.</text>
</comment>
<reference evidence="1 2" key="1">
    <citation type="submission" date="2024-07" db="EMBL/GenBank/DDBJ databases">
        <authorList>
            <person name="Hebao G."/>
        </authorList>
    </citation>
    <scope>NUCLEOTIDE SEQUENCE [LARGE SCALE GENOMIC DNA]</scope>
    <source>
        <strain evidence="1 2">ACCC 02193</strain>
    </source>
</reference>
<proteinExistence type="predicted"/>
<dbReference type="EMBL" id="JBGFFX010000017">
    <property type="protein sequence ID" value="MEY8773016.1"/>
    <property type="molecule type" value="Genomic_DNA"/>
</dbReference>
<dbReference type="Proteomes" id="UP001565243">
    <property type="component" value="Unassembled WGS sequence"/>
</dbReference>
<name>A0ABV4EDM2_9GAMM</name>
<protein>
    <submittedName>
        <fullName evidence="1">Phage tail protein</fullName>
    </submittedName>
</protein>
<evidence type="ECO:0000313" key="1">
    <source>
        <dbReference type="EMBL" id="MEY8773016.1"/>
    </source>
</evidence>
<evidence type="ECO:0000313" key="2">
    <source>
        <dbReference type="Proteomes" id="UP001565243"/>
    </source>
</evidence>
<sequence length="149" mass="15826">MAAIKAVTGAGKLFRAALLDYFYTRRAESEIGVGTRFKYVKALFGTSALVTKNPAGGWAVAEIPPTFTVGDLTGKFAEVGLICTADNGLITVTATLQDSVLPANMAYDFNTLALVDDDGLAFAVLCCQQDTLYQGKAFTAKLTIDQRAD</sequence>